<dbReference type="AlphaFoldDB" id="A0A9J6B960"/>
<sequence length="213" mass="25016">DDAHLKKCLRMSASETKTFLILLPLMIGHVVPEQNKYWKMIVTLIELLELTLQPEFLESSLRLLEEKIISYHSNYLKLIGGNLRPKHHFITHYIQCIKQNGPMRSMMTFVYETKNKIVKNYANVMDQRINISYSLSYKSAMRFNLFLINHSNGFPPTTTCIKSRECQFSDIEKKEYFSNLTQQELNKLNSSSEKLFFSKQINHKGSKYSIDNF</sequence>
<feature type="non-terminal residue" evidence="1">
    <location>
        <position position="1"/>
    </location>
</feature>
<keyword evidence="2" id="KW-1185">Reference proteome</keyword>
<dbReference type="OrthoDB" id="8067731at2759"/>
<dbReference type="Proteomes" id="UP001107558">
    <property type="component" value="Unassembled WGS sequence"/>
</dbReference>
<name>A0A9J6B960_POLVA</name>
<accession>A0A9J6B960</accession>
<protein>
    <submittedName>
        <fullName evidence="1">Uncharacterized protein</fullName>
    </submittedName>
</protein>
<reference evidence="1" key="1">
    <citation type="submission" date="2021-03" db="EMBL/GenBank/DDBJ databases">
        <title>Chromosome level genome of the anhydrobiotic midge Polypedilum vanderplanki.</title>
        <authorList>
            <person name="Yoshida Y."/>
            <person name="Kikawada T."/>
            <person name="Gusev O."/>
        </authorList>
    </citation>
    <scope>NUCLEOTIDE SEQUENCE</scope>
    <source>
        <strain evidence="1">NIAS01</strain>
        <tissue evidence="1">Whole body or cell culture</tissue>
    </source>
</reference>
<gene>
    <name evidence="1" type="ORF">PVAND_017775</name>
</gene>
<comment type="caution">
    <text evidence="1">The sequence shown here is derived from an EMBL/GenBank/DDBJ whole genome shotgun (WGS) entry which is preliminary data.</text>
</comment>
<dbReference type="EMBL" id="JADBJN010000318">
    <property type="protein sequence ID" value="KAG5666043.1"/>
    <property type="molecule type" value="Genomic_DNA"/>
</dbReference>
<evidence type="ECO:0000313" key="2">
    <source>
        <dbReference type="Proteomes" id="UP001107558"/>
    </source>
</evidence>
<evidence type="ECO:0000313" key="1">
    <source>
        <dbReference type="EMBL" id="KAG5666043.1"/>
    </source>
</evidence>
<feature type="non-terminal residue" evidence="1">
    <location>
        <position position="213"/>
    </location>
</feature>
<proteinExistence type="predicted"/>
<organism evidence="1 2">
    <name type="scientific">Polypedilum vanderplanki</name>
    <name type="common">Sleeping chironomid midge</name>
    <dbReference type="NCBI Taxonomy" id="319348"/>
    <lineage>
        <taxon>Eukaryota</taxon>
        <taxon>Metazoa</taxon>
        <taxon>Ecdysozoa</taxon>
        <taxon>Arthropoda</taxon>
        <taxon>Hexapoda</taxon>
        <taxon>Insecta</taxon>
        <taxon>Pterygota</taxon>
        <taxon>Neoptera</taxon>
        <taxon>Endopterygota</taxon>
        <taxon>Diptera</taxon>
        <taxon>Nematocera</taxon>
        <taxon>Chironomoidea</taxon>
        <taxon>Chironomidae</taxon>
        <taxon>Chironominae</taxon>
        <taxon>Polypedilum</taxon>
        <taxon>Polypedilum</taxon>
    </lineage>
</organism>